<dbReference type="Gene3D" id="3.30.40.10">
    <property type="entry name" value="Zinc/RING finger domain, C3HC4 (zinc finger)"/>
    <property type="match status" value="1"/>
</dbReference>
<evidence type="ECO:0000313" key="8">
    <source>
        <dbReference type="Proteomes" id="UP000187209"/>
    </source>
</evidence>
<evidence type="ECO:0000256" key="2">
    <source>
        <dbReference type="ARBA" id="ARBA00022771"/>
    </source>
</evidence>
<dbReference type="InterPro" id="IPR017455">
    <property type="entry name" value="Znf_FYVE-rel"/>
</dbReference>
<keyword evidence="8" id="KW-1185">Reference proteome</keyword>
<dbReference type="Proteomes" id="UP000187209">
    <property type="component" value="Unassembled WGS sequence"/>
</dbReference>
<evidence type="ECO:0000256" key="5">
    <source>
        <dbReference type="SAM" id="MobiDB-lite"/>
    </source>
</evidence>
<comment type="caution">
    <text evidence="7">The sequence shown here is derived from an EMBL/GenBank/DDBJ whole genome shotgun (WGS) entry which is preliminary data.</text>
</comment>
<feature type="region of interest" description="Disordered" evidence="5">
    <location>
        <begin position="285"/>
        <end position="314"/>
    </location>
</feature>
<feature type="domain" description="FYVE-type" evidence="6">
    <location>
        <begin position="36"/>
        <end position="95"/>
    </location>
</feature>
<dbReference type="InterPro" id="IPR011011">
    <property type="entry name" value="Znf_FYVE_PHD"/>
</dbReference>
<dbReference type="InterPro" id="IPR013083">
    <property type="entry name" value="Znf_RING/FYVE/PHD"/>
</dbReference>
<keyword evidence="3" id="KW-0862">Zinc</keyword>
<dbReference type="AlphaFoldDB" id="A0A1R2ATB9"/>
<evidence type="ECO:0000256" key="4">
    <source>
        <dbReference type="PROSITE-ProRule" id="PRU00091"/>
    </source>
</evidence>
<dbReference type="PROSITE" id="PS50178">
    <property type="entry name" value="ZF_FYVE"/>
    <property type="match status" value="1"/>
</dbReference>
<feature type="compositionally biased region" description="Basic and acidic residues" evidence="5">
    <location>
        <begin position="285"/>
        <end position="307"/>
    </location>
</feature>
<dbReference type="GO" id="GO:0008270">
    <property type="term" value="F:zinc ion binding"/>
    <property type="evidence" value="ECO:0007669"/>
    <property type="project" value="UniProtKB-KW"/>
</dbReference>
<dbReference type="Pfam" id="PF01363">
    <property type="entry name" value="FYVE"/>
    <property type="match status" value="1"/>
</dbReference>
<proteinExistence type="predicted"/>
<name>A0A1R2ATB9_9CILI</name>
<organism evidence="7 8">
    <name type="scientific">Stentor coeruleus</name>
    <dbReference type="NCBI Taxonomy" id="5963"/>
    <lineage>
        <taxon>Eukaryota</taxon>
        <taxon>Sar</taxon>
        <taxon>Alveolata</taxon>
        <taxon>Ciliophora</taxon>
        <taxon>Postciliodesmatophora</taxon>
        <taxon>Heterotrichea</taxon>
        <taxon>Heterotrichida</taxon>
        <taxon>Stentoridae</taxon>
        <taxon>Stentor</taxon>
    </lineage>
</organism>
<keyword evidence="2 4" id="KW-0863">Zinc-finger</keyword>
<gene>
    <name evidence="7" type="ORF">SteCoe_34971</name>
</gene>
<sequence>MEKDEGYSSGDDEPGFRSSMILNSSNLSFGEDPNAYKKDKACNVCSNSFAVMGSSKKHYCKFCFRGVHASCSKHKAPDRTGKNVRICDRCYQKAIQDQVKDNLQKELDKVNAELEEIKKSMNTEKDQRKHESYRRDGLERKLEEMKAENLRKEKEFNDQSERLKKELKTMEEDIEELTRILASADLEKKQRDEKIASLKQEINYLQTDTQTDIDKITDLKRLIGEQENENENLIKELNSHTDIPGEVENPLSRANLLDSLKQKVSNAKDSQKDLKKENENLKKRLASLREENTSKKAEINKFEEGGMQRKRSMSKMSADIKELETQIEFQEQEIARLQEKLNNSRTLK</sequence>
<dbReference type="SUPFAM" id="SSF57903">
    <property type="entry name" value="FYVE/PHD zinc finger"/>
    <property type="match status" value="1"/>
</dbReference>
<keyword evidence="1" id="KW-0479">Metal-binding</keyword>
<dbReference type="InterPro" id="IPR000306">
    <property type="entry name" value="Znf_FYVE"/>
</dbReference>
<reference evidence="7 8" key="1">
    <citation type="submission" date="2016-11" db="EMBL/GenBank/DDBJ databases">
        <title>The macronuclear genome of Stentor coeruleus: a giant cell with tiny introns.</title>
        <authorList>
            <person name="Slabodnick M."/>
            <person name="Ruby J.G."/>
            <person name="Reiff S.B."/>
            <person name="Swart E.C."/>
            <person name="Gosai S."/>
            <person name="Prabakaran S."/>
            <person name="Witkowska E."/>
            <person name="Larue G.E."/>
            <person name="Fisher S."/>
            <person name="Freeman R.M."/>
            <person name="Gunawardena J."/>
            <person name="Chu W."/>
            <person name="Stover N.A."/>
            <person name="Gregory B.D."/>
            <person name="Nowacki M."/>
            <person name="Derisi J."/>
            <person name="Roy S.W."/>
            <person name="Marshall W.F."/>
            <person name="Sood P."/>
        </authorList>
    </citation>
    <scope>NUCLEOTIDE SEQUENCE [LARGE SCALE GENOMIC DNA]</scope>
    <source>
        <strain evidence="7">WM001</strain>
    </source>
</reference>
<protein>
    <recommendedName>
        <fullName evidence="6">FYVE-type domain-containing protein</fullName>
    </recommendedName>
</protein>
<accession>A0A1R2ATB9</accession>
<dbReference type="OrthoDB" id="323745at2759"/>
<evidence type="ECO:0000256" key="3">
    <source>
        <dbReference type="ARBA" id="ARBA00022833"/>
    </source>
</evidence>
<evidence type="ECO:0000259" key="6">
    <source>
        <dbReference type="PROSITE" id="PS50178"/>
    </source>
</evidence>
<dbReference type="EMBL" id="MPUH01001438">
    <property type="protein sequence ID" value="OMJ67773.1"/>
    <property type="molecule type" value="Genomic_DNA"/>
</dbReference>
<evidence type="ECO:0000313" key="7">
    <source>
        <dbReference type="EMBL" id="OMJ67773.1"/>
    </source>
</evidence>
<evidence type="ECO:0000256" key="1">
    <source>
        <dbReference type="ARBA" id="ARBA00022723"/>
    </source>
</evidence>